<dbReference type="InterPro" id="IPR039261">
    <property type="entry name" value="FNR_nucleotide-bd"/>
</dbReference>
<dbReference type="Gene3D" id="3.10.20.30">
    <property type="match status" value="1"/>
</dbReference>
<dbReference type="SUPFAM" id="SSF54292">
    <property type="entry name" value="2Fe-2S ferredoxin-like"/>
    <property type="match status" value="1"/>
</dbReference>
<dbReference type="GO" id="GO:0051537">
    <property type="term" value="F:2 iron, 2 sulfur cluster binding"/>
    <property type="evidence" value="ECO:0007669"/>
    <property type="project" value="InterPro"/>
</dbReference>
<accession>A0A2C9DCD0</accession>
<dbReference type="GO" id="GO:0004324">
    <property type="term" value="F:ferredoxin-NADP+ reductase activity"/>
    <property type="evidence" value="ECO:0007669"/>
    <property type="project" value="UniProtKB-EC"/>
</dbReference>
<dbReference type="InterPro" id="IPR017938">
    <property type="entry name" value="Riboflavin_synthase-like_b-brl"/>
</dbReference>
<dbReference type="CDD" id="cd00207">
    <property type="entry name" value="fer2"/>
    <property type="match status" value="1"/>
</dbReference>
<dbReference type="InterPro" id="IPR012675">
    <property type="entry name" value="Beta-grasp_dom_sf"/>
</dbReference>
<dbReference type="PANTHER" id="PTHR47354">
    <property type="entry name" value="NADH OXIDOREDUCTASE HCR"/>
    <property type="match status" value="1"/>
</dbReference>
<dbReference type="InterPro" id="IPR008333">
    <property type="entry name" value="Cbr1-like_FAD-bd_dom"/>
</dbReference>
<dbReference type="EC" id="1.18.1.2" evidence="3"/>
<dbReference type="SUPFAM" id="SSF63380">
    <property type="entry name" value="Riboflavin synthase domain-like"/>
    <property type="match status" value="1"/>
</dbReference>
<dbReference type="PRINTS" id="PR00410">
    <property type="entry name" value="PHEHYDRXLASE"/>
</dbReference>
<dbReference type="InterPro" id="IPR036010">
    <property type="entry name" value="2Fe-2S_ferredoxin-like_sf"/>
</dbReference>
<dbReference type="SUPFAM" id="SSF52343">
    <property type="entry name" value="Ferredoxin reductase-like, C-terminal NADP-linked domain"/>
    <property type="match status" value="1"/>
</dbReference>
<evidence type="ECO:0000259" key="2">
    <source>
        <dbReference type="PROSITE" id="PS51384"/>
    </source>
</evidence>
<dbReference type="PROSITE" id="PS00197">
    <property type="entry name" value="2FE2S_FER_1"/>
    <property type="match status" value="1"/>
</dbReference>
<sequence length="336" mass="36762">MARIAVAGTELGWTCEPDDTVLRSALRSGMGFPYECNVGSCGNCRFELIEGEVIHRRADPPGLSERDLARGRRLGCQALPQGDCVVKLRMMPRYESRIRPMRQGAELIAVRDITHDIREFRFRLDTPRPFLAGQYALLELPGASGERAYSMSNTDGQSGEWHFQIKRVPDGEVTGLLFAAAEPGFRITLDGPYGMAYLREDAPRDIVCLAGGSGLSPMISITRAAASAPELAGRRIDFIYGGRTARDICGREMLEALPGFGERIHYHPVVSAAADAANDWSGLRGFAHEAAEQLVGERLADCEIYFAGPPAMGAAVQQMLVARNVPAGQIHFDQFY</sequence>
<organism evidence="3 4">
    <name type="scientific">Hartmannibacter diazotrophicus</name>
    <dbReference type="NCBI Taxonomy" id="1482074"/>
    <lineage>
        <taxon>Bacteria</taxon>
        <taxon>Pseudomonadati</taxon>
        <taxon>Pseudomonadota</taxon>
        <taxon>Alphaproteobacteria</taxon>
        <taxon>Hyphomicrobiales</taxon>
        <taxon>Pleomorphomonadaceae</taxon>
        <taxon>Hartmannibacter</taxon>
    </lineage>
</organism>
<dbReference type="Pfam" id="PF00111">
    <property type="entry name" value="Fer2"/>
    <property type="match status" value="1"/>
</dbReference>
<dbReference type="Pfam" id="PF00970">
    <property type="entry name" value="FAD_binding_6"/>
    <property type="match status" value="1"/>
</dbReference>
<dbReference type="InterPro" id="IPR001433">
    <property type="entry name" value="OxRdtase_FAD/NAD-bd"/>
</dbReference>
<reference evidence="4" key="1">
    <citation type="submission" date="2017-09" db="EMBL/GenBank/DDBJ databases">
        <title>Genome sequence of Nannocystis excedens DSM 71.</title>
        <authorList>
            <person name="Blom J."/>
        </authorList>
    </citation>
    <scope>NUCLEOTIDE SEQUENCE [LARGE SCALE GENOMIC DNA]</scope>
    <source>
        <strain evidence="4">type strain: E19</strain>
    </source>
</reference>
<evidence type="ECO:0000259" key="1">
    <source>
        <dbReference type="PROSITE" id="PS51085"/>
    </source>
</evidence>
<dbReference type="PROSITE" id="PS51085">
    <property type="entry name" value="2FE2S_FER_2"/>
    <property type="match status" value="1"/>
</dbReference>
<feature type="domain" description="2Fe-2S ferredoxin-type" evidence="1">
    <location>
        <begin position="2"/>
        <end position="92"/>
    </location>
</feature>
<dbReference type="Gene3D" id="3.40.50.80">
    <property type="entry name" value="Nucleotide-binding domain of ferredoxin-NADP reductase (FNR) module"/>
    <property type="match status" value="1"/>
</dbReference>
<name>A0A2C9DCD0_9HYPH</name>
<protein>
    <submittedName>
        <fullName evidence="3">Ferredoxin-NAD(P)(+) reductase CarAd</fullName>
        <ecNumber evidence="3">1.18.1.2</ecNumber>
    </submittedName>
</protein>
<gene>
    <name evidence="3" type="primary">carAd</name>
    <name evidence="3" type="ORF">HDIA_4247</name>
</gene>
<dbReference type="InterPro" id="IPR050415">
    <property type="entry name" value="MRET"/>
</dbReference>
<evidence type="ECO:0000313" key="3">
    <source>
        <dbReference type="EMBL" id="SON57788.1"/>
    </source>
</evidence>
<dbReference type="InterPro" id="IPR001041">
    <property type="entry name" value="2Fe-2S_ferredoxin-type"/>
</dbReference>
<feature type="domain" description="FAD-binding FR-type" evidence="2">
    <location>
        <begin position="100"/>
        <end position="199"/>
    </location>
</feature>
<dbReference type="CDD" id="cd06190">
    <property type="entry name" value="T4MO_e_transfer_like"/>
    <property type="match status" value="1"/>
</dbReference>
<dbReference type="Gene3D" id="2.40.30.10">
    <property type="entry name" value="Translation factors"/>
    <property type="match status" value="1"/>
</dbReference>
<dbReference type="Pfam" id="PF00175">
    <property type="entry name" value="NAD_binding_1"/>
    <property type="match status" value="1"/>
</dbReference>
<dbReference type="EMBL" id="LT960614">
    <property type="protein sequence ID" value="SON57788.1"/>
    <property type="molecule type" value="Genomic_DNA"/>
</dbReference>
<dbReference type="InterPro" id="IPR006058">
    <property type="entry name" value="2Fe2S_fd_BS"/>
</dbReference>
<keyword evidence="4" id="KW-1185">Reference proteome</keyword>
<dbReference type="AlphaFoldDB" id="A0A2C9DCD0"/>
<dbReference type="PROSITE" id="PS51384">
    <property type="entry name" value="FAD_FR"/>
    <property type="match status" value="1"/>
</dbReference>
<dbReference type="KEGG" id="hdi:HDIA_4247"/>
<dbReference type="PANTHER" id="PTHR47354:SF5">
    <property type="entry name" value="PROTEIN RFBI"/>
    <property type="match status" value="1"/>
</dbReference>
<proteinExistence type="predicted"/>
<dbReference type="Proteomes" id="UP000223606">
    <property type="component" value="Chromosome 1"/>
</dbReference>
<dbReference type="RefSeq" id="WP_099557991.1">
    <property type="nucleotide sequence ID" value="NZ_LT960614.1"/>
</dbReference>
<keyword evidence="3" id="KW-0560">Oxidoreductase</keyword>
<evidence type="ECO:0000313" key="4">
    <source>
        <dbReference type="Proteomes" id="UP000223606"/>
    </source>
</evidence>
<dbReference type="OrthoDB" id="9806195at2"/>
<dbReference type="InterPro" id="IPR017927">
    <property type="entry name" value="FAD-bd_FR_type"/>
</dbReference>